<reference evidence="1 2" key="1">
    <citation type="submission" date="2023-05" db="EMBL/GenBank/DDBJ databases">
        <title>Pseudodonghicola sp. nov.</title>
        <authorList>
            <person name="Huang J."/>
        </authorList>
    </citation>
    <scope>NUCLEOTIDE SEQUENCE [LARGE SCALE GENOMIC DNA]</scope>
    <source>
        <strain evidence="1 2">IC7</strain>
    </source>
</reference>
<keyword evidence="2" id="KW-1185">Reference proteome</keyword>
<dbReference type="EMBL" id="JASNJD010000017">
    <property type="protein sequence ID" value="MDK3019663.1"/>
    <property type="molecule type" value="Genomic_DNA"/>
</dbReference>
<protein>
    <recommendedName>
        <fullName evidence="3">Transcription elongation factor GreA/GreB C-terminal domain-containing protein</fullName>
    </recommendedName>
</protein>
<gene>
    <name evidence="1" type="ORF">QO033_18430</name>
</gene>
<dbReference type="Proteomes" id="UP001243757">
    <property type="component" value="Unassembled WGS sequence"/>
</dbReference>
<evidence type="ECO:0008006" key="3">
    <source>
        <dbReference type="Google" id="ProtNLM"/>
    </source>
</evidence>
<name>A0ABT7F4X5_9RHOB</name>
<dbReference type="RefSeq" id="WP_284482436.1">
    <property type="nucleotide sequence ID" value="NZ_JASNJD010000017.1"/>
</dbReference>
<organism evidence="1 2">
    <name type="scientific">Pseudodonghicola flavimaris</name>
    <dbReference type="NCBI Taxonomy" id="3050036"/>
    <lineage>
        <taxon>Bacteria</taxon>
        <taxon>Pseudomonadati</taxon>
        <taxon>Pseudomonadota</taxon>
        <taxon>Alphaproteobacteria</taxon>
        <taxon>Rhodobacterales</taxon>
        <taxon>Paracoccaceae</taxon>
        <taxon>Pseudodonghicola</taxon>
    </lineage>
</organism>
<accession>A0ABT7F4X5</accession>
<evidence type="ECO:0000313" key="1">
    <source>
        <dbReference type="EMBL" id="MDK3019663.1"/>
    </source>
</evidence>
<evidence type="ECO:0000313" key="2">
    <source>
        <dbReference type="Proteomes" id="UP001243757"/>
    </source>
</evidence>
<comment type="caution">
    <text evidence="1">The sequence shown here is derived from an EMBL/GenBank/DDBJ whole genome shotgun (WGS) entry which is preliminary data.</text>
</comment>
<proteinExistence type="predicted"/>
<sequence>MKDDAGRLGPIGPNDLGVDVFAGLIDLARRSVLSLRDIEAVQRHLSSCEIELTGIAALTGEILRHKLRHARRMPSTAPAAGVAMGNSVLSYRIRGQQLRGGRLSHRAWFRADPMIVPVRSLLGATLIGVRLGDTVPLLLSDGSFSEVTLVEVRAPLCERSRAGRAEVSVGHGGPGGLLPT</sequence>